<accession>A0A8J2LMX3</accession>
<reference evidence="12" key="1">
    <citation type="submission" date="2021-06" db="EMBL/GenBank/DDBJ databases">
        <authorList>
            <person name="Hodson N. C."/>
            <person name="Mongue J. A."/>
            <person name="Jaron S. K."/>
        </authorList>
    </citation>
    <scope>NUCLEOTIDE SEQUENCE</scope>
</reference>
<organism evidence="12 13">
    <name type="scientific">Allacma fusca</name>
    <dbReference type="NCBI Taxonomy" id="39272"/>
    <lineage>
        <taxon>Eukaryota</taxon>
        <taxon>Metazoa</taxon>
        <taxon>Ecdysozoa</taxon>
        <taxon>Arthropoda</taxon>
        <taxon>Hexapoda</taxon>
        <taxon>Collembola</taxon>
        <taxon>Symphypleona</taxon>
        <taxon>Sminthuridae</taxon>
        <taxon>Allacma</taxon>
    </lineage>
</organism>
<evidence type="ECO:0000313" key="12">
    <source>
        <dbReference type="EMBL" id="CAG7835174.1"/>
    </source>
</evidence>
<dbReference type="FunFam" id="2.40.30.10:FF:000085">
    <property type="entry name" value="Elongation factor Tu"/>
    <property type="match status" value="1"/>
</dbReference>
<dbReference type="GO" id="GO:0003924">
    <property type="term" value="F:GTPase activity"/>
    <property type="evidence" value="ECO:0007669"/>
    <property type="project" value="InterPro"/>
</dbReference>
<dbReference type="AlphaFoldDB" id="A0A8J2LMX3"/>
<dbReference type="CDD" id="cd01884">
    <property type="entry name" value="EF_Tu"/>
    <property type="match status" value="1"/>
</dbReference>
<dbReference type="EMBL" id="CAJVCH010570550">
    <property type="protein sequence ID" value="CAG7835174.1"/>
    <property type="molecule type" value="Genomic_DNA"/>
</dbReference>
<evidence type="ECO:0000256" key="8">
    <source>
        <dbReference type="ARBA" id="ARBA00022842"/>
    </source>
</evidence>
<dbReference type="InterPro" id="IPR004160">
    <property type="entry name" value="Transl_elong_EFTu/EF1A_C"/>
</dbReference>
<dbReference type="GO" id="GO:0005525">
    <property type="term" value="F:GTP binding"/>
    <property type="evidence" value="ECO:0007669"/>
    <property type="project" value="UniProtKB-KW"/>
</dbReference>
<dbReference type="OrthoDB" id="2067at2759"/>
<keyword evidence="6" id="KW-0251">Elongation factor</keyword>
<dbReference type="Pfam" id="PF03144">
    <property type="entry name" value="GTP_EFTU_D2"/>
    <property type="match status" value="1"/>
</dbReference>
<dbReference type="InterPro" id="IPR031157">
    <property type="entry name" value="G_TR_CS"/>
</dbReference>
<sequence>MWVTATRIFVGFRSSPLRKFLVGQRQNNLLANLKYYSGSGSSKEHVNVGTIGHVDHGKTTLTAAITKVLSKYDQAKFTSFDEIDRAPEEKSRGITINIAHVGYETEKRHYAHTDCPGHADFIKNMISGTSQMDGAILVVAATDGQMPQTVEHILLAKQVGVEHVVVFVNKADAVSSDVLELVELEIRELLEDFGFNGSEAPVVFGSALLALNGDQSEIGEASIMRLVKALDDYIPVPTRDVQSPYLLPIDNMLSVPGRGTVVIGTIKRGTIKKNSECELLGFDVKAKTTVRDIQIFKKSVPSAQAGENVGVLIRGVNIEVVQRGMMLSEAGIGGDIFGNRYEAKIYFLSKLEGGRHKPIMTKYIQQLYSRTWCIPCRVDLLPPQSLIMPGEHATVHLTFLRKMVMTMGQPFTIRENQATVATGIVLKPLKSVEIPRDLGRVKLPDPAVQSS</sequence>
<evidence type="ECO:0000313" key="13">
    <source>
        <dbReference type="Proteomes" id="UP000708208"/>
    </source>
</evidence>
<dbReference type="EC" id="3.6.5.3" evidence="2"/>
<feature type="domain" description="Tr-type G" evidence="11">
    <location>
        <begin position="43"/>
        <end position="238"/>
    </location>
</feature>
<dbReference type="InterPro" id="IPR004161">
    <property type="entry name" value="EFTu-like_2"/>
</dbReference>
<dbReference type="FunFam" id="3.40.50.300:FF:000576">
    <property type="entry name" value="Elongation factor Tu"/>
    <property type="match status" value="1"/>
</dbReference>
<dbReference type="PROSITE" id="PS00301">
    <property type="entry name" value="G_TR_1"/>
    <property type="match status" value="1"/>
</dbReference>
<keyword evidence="5" id="KW-0547">Nucleotide-binding</keyword>
<evidence type="ECO:0000256" key="7">
    <source>
        <dbReference type="ARBA" id="ARBA00022801"/>
    </source>
</evidence>
<evidence type="ECO:0000256" key="3">
    <source>
        <dbReference type="ARBA" id="ARBA00022490"/>
    </source>
</evidence>
<dbReference type="Proteomes" id="UP000708208">
    <property type="component" value="Unassembled WGS sequence"/>
</dbReference>
<evidence type="ECO:0000256" key="1">
    <source>
        <dbReference type="ARBA" id="ARBA00011245"/>
    </source>
</evidence>
<keyword evidence="7" id="KW-0378">Hydrolase</keyword>
<gene>
    <name evidence="12" type="ORF">AFUS01_LOCUS44581</name>
</gene>
<dbReference type="NCBIfam" id="NF000766">
    <property type="entry name" value="PRK00049.1"/>
    <property type="match status" value="1"/>
</dbReference>
<comment type="subunit">
    <text evidence="1">Monomer.</text>
</comment>
<keyword evidence="8" id="KW-0460">Magnesium</keyword>
<dbReference type="GO" id="GO:0070125">
    <property type="term" value="P:mitochondrial translational elongation"/>
    <property type="evidence" value="ECO:0007669"/>
    <property type="project" value="TreeGrafter"/>
</dbReference>
<evidence type="ECO:0000259" key="11">
    <source>
        <dbReference type="PROSITE" id="PS51722"/>
    </source>
</evidence>
<comment type="caution">
    <text evidence="12">The sequence shown here is derived from an EMBL/GenBank/DDBJ whole genome shotgun (WGS) entry which is preliminary data.</text>
</comment>
<dbReference type="GO" id="GO:0005739">
    <property type="term" value="C:mitochondrion"/>
    <property type="evidence" value="ECO:0007669"/>
    <property type="project" value="TreeGrafter"/>
</dbReference>
<dbReference type="InterPro" id="IPR005225">
    <property type="entry name" value="Small_GTP-bd"/>
</dbReference>
<dbReference type="InterPro" id="IPR041709">
    <property type="entry name" value="EF-Tu_GTP-bd"/>
</dbReference>
<protein>
    <recommendedName>
        <fullName evidence="2">protein-synthesizing GTPase</fullName>
        <ecNumber evidence="2">3.6.5.3</ecNumber>
    </recommendedName>
</protein>
<keyword evidence="10" id="KW-0342">GTP-binding</keyword>
<evidence type="ECO:0000256" key="5">
    <source>
        <dbReference type="ARBA" id="ARBA00022741"/>
    </source>
</evidence>
<dbReference type="Pfam" id="PF00009">
    <property type="entry name" value="GTP_EFTU"/>
    <property type="match status" value="1"/>
</dbReference>
<dbReference type="PANTHER" id="PTHR43721">
    <property type="entry name" value="ELONGATION FACTOR TU-RELATED"/>
    <property type="match status" value="1"/>
</dbReference>
<dbReference type="NCBIfam" id="TIGR00231">
    <property type="entry name" value="small_GTP"/>
    <property type="match status" value="1"/>
</dbReference>
<keyword evidence="13" id="KW-1185">Reference proteome</keyword>
<dbReference type="Pfam" id="PF03143">
    <property type="entry name" value="GTP_EFTU_D3"/>
    <property type="match status" value="1"/>
</dbReference>
<dbReference type="CDD" id="cd03706">
    <property type="entry name" value="mtEFTU_III"/>
    <property type="match status" value="1"/>
</dbReference>
<evidence type="ECO:0000256" key="2">
    <source>
        <dbReference type="ARBA" id="ARBA00011986"/>
    </source>
</evidence>
<dbReference type="PANTHER" id="PTHR43721:SF2">
    <property type="entry name" value="ELONGATION FACTOR TU, MITOCHONDRIAL"/>
    <property type="match status" value="1"/>
</dbReference>
<evidence type="ECO:0000256" key="10">
    <source>
        <dbReference type="ARBA" id="ARBA00023134"/>
    </source>
</evidence>
<dbReference type="PROSITE" id="PS51722">
    <property type="entry name" value="G_TR_2"/>
    <property type="match status" value="1"/>
</dbReference>
<dbReference type="NCBIfam" id="NF009372">
    <property type="entry name" value="PRK12735.1"/>
    <property type="match status" value="1"/>
</dbReference>
<keyword evidence="9" id="KW-0648">Protein biosynthesis</keyword>
<dbReference type="NCBIfam" id="NF009373">
    <property type="entry name" value="PRK12736.1"/>
    <property type="match status" value="1"/>
</dbReference>
<dbReference type="InterPro" id="IPR000795">
    <property type="entry name" value="T_Tr_GTP-bd_dom"/>
</dbReference>
<proteinExistence type="predicted"/>
<evidence type="ECO:0000256" key="6">
    <source>
        <dbReference type="ARBA" id="ARBA00022768"/>
    </source>
</evidence>
<name>A0A8J2LMX3_9HEXA</name>
<dbReference type="InterPro" id="IPR050055">
    <property type="entry name" value="EF-Tu_GTPase"/>
</dbReference>
<evidence type="ECO:0000256" key="9">
    <source>
        <dbReference type="ARBA" id="ARBA00022917"/>
    </source>
</evidence>
<keyword evidence="4" id="KW-0479">Metal-binding</keyword>
<evidence type="ECO:0000256" key="4">
    <source>
        <dbReference type="ARBA" id="ARBA00022723"/>
    </source>
</evidence>
<keyword evidence="3" id="KW-0963">Cytoplasm</keyword>
<dbReference type="GO" id="GO:0046872">
    <property type="term" value="F:metal ion binding"/>
    <property type="evidence" value="ECO:0007669"/>
    <property type="project" value="UniProtKB-KW"/>
</dbReference>
<dbReference type="GO" id="GO:0003746">
    <property type="term" value="F:translation elongation factor activity"/>
    <property type="evidence" value="ECO:0007669"/>
    <property type="project" value="UniProtKB-KW"/>
</dbReference>